<dbReference type="KEGG" id="aey:CDG81_16965"/>
<dbReference type="OrthoDB" id="5195374at2"/>
<accession>A0A223RUY7</accession>
<dbReference type="Proteomes" id="UP000215043">
    <property type="component" value="Chromosome"/>
</dbReference>
<evidence type="ECO:0000313" key="3">
    <source>
        <dbReference type="EMBL" id="ASU79680.1"/>
    </source>
</evidence>
<reference evidence="3 4" key="1">
    <citation type="submission" date="2017-08" db="EMBL/GenBank/DDBJ databases">
        <title>The complete genome sequence of moderately halophilic actinomycete Actinopolyspora erythraea YIM 90600, the producer of novel erythromycin, novel actinopolysporins A-C and tubercidin.</title>
        <authorList>
            <person name="Yin M."/>
            <person name="Tang S."/>
        </authorList>
    </citation>
    <scope>NUCLEOTIDE SEQUENCE [LARGE SCALE GENOMIC DNA]</scope>
    <source>
        <strain evidence="3 4">YIM 90600</strain>
    </source>
</reference>
<dbReference type="Pfam" id="PF04149">
    <property type="entry name" value="DUF397"/>
    <property type="match status" value="1"/>
</dbReference>
<evidence type="ECO:0000259" key="2">
    <source>
        <dbReference type="Pfam" id="PF04149"/>
    </source>
</evidence>
<evidence type="ECO:0000256" key="1">
    <source>
        <dbReference type="SAM" id="MobiDB-lite"/>
    </source>
</evidence>
<evidence type="ECO:0000313" key="4">
    <source>
        <dbReference type="Proteomes" id="UP000215043"/>
    </source>
</evidence>
<dbReference type="InterPro" id="IPR007278">
    <property type="entry name" value="DUF397"/>
</dbReference>
<sequence length="44" mass="5151">MDRRVRRAHGAPVRHTKNRTGGHHTTTRAQWMAFIAALETNRFH</sequence>
<name>A0A223RUY7_9ACTN</name>
<organism evidence="3 4">
    <name type="scientific">Actinopolyspora erythraea</name>
    <dbReference type="NCBI Taxonomy" id="414996"/>
    <lineage>
        <taxon>Bacteria</taxon>
        <taxon>Bacillati</taxon>
        <taxon>Actinomycetota</taxon>
        <taxon>Actinomycetes</taxon>
        <taxon>Actinopolysporales</taxon>
        <taxon>Actinopolysporaceae</taxon>
        <taxon>Actinopolyspora</taxon>
    </lineage>
</organism>
<protein>
    <submittedName>
        <fullName evidence="3">DUF397 domain-containing protein</fullName>
    </submittedName>
</protein>
<gene>
    <name evidence="3" type="ORF">CDG81_16965</name>
</gene>
<dbReference type="EMBL" id="CP022752">
    <property type="protein sequence ID" value="ASU79680.1"/>
    <property type="molecule type" value="Genomic_DNA"/>
</dbReference>
<proteinExistence type="predicted"/>
<feature type="domain" description="DUF397" evidence="2">
    <location>
        <begin position="9"/>
        <end position="38"/>
    </location>
</feature>
<dbReference type="AlphaFoldDB" id="A0A223RUY7"/>
<feature type="region of interest" description="Disordered" evidence="1">
    <location>
        <begin position="1"/>
        <end position="26"/>
    </location>
</feature>